<keyword evidence="2" id="KW-1185">Reference proteome</keyword>
<proteinExistence type="predicted"/>
<reference evidence="1" key="1">
    <citation type="journal article" date="2021" name="New Phytol.">
        <title>Evolutionary innovations through gain and loss of genes in the ectomycorrhizal Boletales.</title>
        <authorList>
            <person name="Wu G."/>
            <person name="Miyauchi S."/>
            <person name="Morin E."/>
            <person name="Kuo A."/>
            <person name="Drula E."/>
            <person name="Varga T."/>
            <person name="Kohler A."/>
            <person name="Feng B."/>
            <person name="Cao Y."/>
            <person name="Lipzen A."/>
            <person name="Daum C."/>
            <person name="Hundley H."/>
            <person name="Pangilinan J."/>
            <person name="Johnson J."/>
            <person name="Barry K."/>
            <person name="LaButti K."/>
            <person name="Ng V."/>
            <person name="Ahrendt S."/>
            <person name="Min B."/>
            <person name="Choi I.G."/>
            <person name="Park H."/>
            <person name="Plett J.M."/>
            <person name="Magnuson J."/>
            <person name="Spatafora J.W."/>
            <person name="Nagy L.G."/>
            <person name="Henrissat B."/>
            <person name="Grigoriev I.V."/>
            <person name="Yang Z.L."/>
            <person name="Xu J."/>
            <person name="Martin F.M."/>
        </authorList>
    </citation>
    <scope>NUCLEOTIDE SEQUENCE</scope>
    <source>
        <strain evidence="1">KUC20120723A-06</strain>
    </source>
</reference>
<name>A0ACB8BMT0_9AGAM</name>
<comment type="caution">
    <text evidence="1">The sequence shown here is derived from an EMBL/GenBank/DDBJ whole genome shotgun (WGS) entry which is preliminary data.</text>
</comment>
<evidence type="ECO:0000313" key="2">
    <source>
        <dbReference type="Proteomes" id="UP000790709"/>
    </source>
</evidence>
<gene>
    <name evidence="1" type="ORF">BV22DRAFT_1088163</name>
</gene>
<dbReference type="Proteomes" id="UP000790709">
    <property type="component" value="Unassembled WGS sequence"/>
</dbReference>
<accession>A0ACB8BMT0</accession>
<protein>
    <submittedName>
        <fullName evidence="1">Uncharacterized protein</fullName>
    </submittedName>
</protein>
<dbReference type="EMBL" id="MU266393">
    <property type="protein sequence ID" value="KAH7925868.1"/>
    <property type="molecule type" value="Genomic_DNA"/>
</dbReference>
<sequence>MARRSSNYEFSIPGDELEHHRIQLENNLQHTDISLHLSSAPDEPDYDNESVEYGRHGSAPSFSGFASFEGPSRENFDAEGQSHMHAWSYHDDEGINPYGAETMSTAAHHASGLTLSAGLGGRGARRDVSLSGAEYDPDRPLQEIIAGMDSKLSVMDSYYHSKSRQLGKSASFEPPIIDSPGDIDRSVVSLAARLRSPVGSKDSCSESESDRSHDISRPKLSDTLQRVGFSPRRPRNVPARLSHRAVSDNFDPQGYPSHSPQRVASSSKKTLTPKPRKMSTVSFDPDATSLRRNTPQPASYQPVLHVQPPTPSSAGSKFTKMARSLARDVQEEQSLWQGDGGMADASTARKSSTSSANRQPPNKSRRHPLHNIVNRSDVESGFDAGGIGQSATKLPKDKVHLPDVTGLTSAVISPAKPSVDRPSLRFGVGQKEVEIRLVASLNALHSKLAHLESENGIARRRVRELEFELEQCKRDVVRERTRVMESQELTDLRDRSAGPSYTRLEGKKKKSREPEKTARYLEVVEEKKALESLIVTLRSHLARVTSDLSSQQQMLNTLRSLRESDVQMLSEKSQEILQLRAEVERLAGEIEVLRGVVEEGLNERRQVREHLSLGEIELPAGEPCAEADDEPDDESPSSEEEPERVRPIPPQPTHTPRSILRNASASHIHTQETINSLTPSMRRFVNEDELERISVELDERRSDRSSSSSTRSAVQRAGTPQPTQLEGHVDSPHQSVRRSDPRPSVSGPVEDSEAQQRQLRDQGDPATPFPRIRAGRLERLFFSAPEHNSKTCTVCHRRRPRSNRVPSIQHQFQRGASSVKHDAAHLPSVNDGSDDEGFRGGLFDIGANPESSRTGAKCKDKDAIPALSHPGDPFEAIFKGDRPPPQTVLARVLRELEDDFTHYKGIYCELAEEYKIMSSTTTVAKRNIVAQHLRDVIDVIERKGNQIASLYDLLKFEDKPLPGSPDQPTSMI</sequence>
<evidence type="ECO:0000313" key="1">
    <source>
        <dbReference type="EMBL" id="KAH7925868.1"/>
    </source>
</evidence>
<organism evidence="1 2">
    <name type="scientific">Leucogyrophana mollusca</name>
    <dbReference type="NCBI Taxonomy" id="85980"/>
    <lineage>
        <taxon>Eukaryota</taxon>
        <taxon>Fungi</taxon>
        <taxon>Dikarya</taxon>
        <taxon>Basidiomycota</taxon>
        <taxon>Agaricomycotina</taxon>
        <taxon>Agaricomycetes</taxon>
        <taxon>Agaricomycetidae</taxon>
        <taxon>Boletales</taxon>
        <taxon>Boletales incertae sedis</taxon>
        <taxon>Leucogyrophana</taxon>
    </lineage>
</organism>